<dbReference type="AlphaFoldDB" id="A0A5C7FWT2"/>
<proteinExistence type="predicted"/>
<evidence type="ECO:0008006" key="4">
    <source>
        <dbReference type="Google" id="ProtNLM"/>
    </source>
</evidence>
<gene>
    <name evidence="2" type="ORF">FVD38_11910</name>
</gene>
<name>A0A5C7FWT2_9BURK</name>
<dbReference type="EMBL" id="VPFD01000012">
    <property type="protein sequence ID" value="TXF99524.1"/>
    <property type="molecule type" value="Genomic_DNA"/>
</dbReference>
<accession>A0A5C7FWT2</accession>
<keyword evidence="3" id="KW-1185">Reference proteome</keyword>
<feature type="signal peptide" evidence="1">
    <location>
        <begin position="1"/>
        <end position="21"/>
    </location>
</feature>
<reference evidence="2 3" key="1">
    <citation type="submission" date="2019-08" db="EMBL/GenBank/DDBJ databases">
        <title>Massilia golmudensis sp. nov., isolated from sand in the Qinghai-Tibetan Plateau.</title>
        <authorList>
            <person name="Zhang B."/>
        </authorList>
    </citation>
    <scope>NUCLEOTIDE SEQUENCE [LARGE SCALE GENOMIC DNA]</scope>
    <source>
        <strain evidence="2 3">GEM5</strain>
    </source>
</reference>
<dbReference type="RefSeq" id="WP_147935009.1">
    <property type="nucleotide sequence ID" value="NZ_VPFD01000012.1"/>
</dbReference>
<evidence type="ECO:0000313" key="2">
    <source>
        <dbReference type="EMBL" id="TXF99524.1"/>
    </source>
</evidence>
<evidence type="ECO:0000256" key="1">
    <source>
        <dbReference type="SAM" id="SignalP"/>
    </source>
</evidence>
<dbReference type="SUPFAM" id="SSF52833">
    <property type="entry name" value="Thioredoxin-like"/>
    <property type="match status" value="1"/>
</dbReference>
<organism evidence="2 3">
    <name type="scientific">Massilia arenae</name>
    <dbReference type="NCBI Taxonomy" id="2603288"/>
    <lineage>
        <taxon>Bacteria</taxon>
        <taxon>Pseudomonadati</taxon>
        <taxon>Pseudomonadota</taxon>
        <taxon>Betaproteobacteria</taxon>
        <taxon>Burkholderiales</taxon>
        <taxon>Oxalobacteraceae</taxon>
        <taxon>Telluria group</taxon>
        <taxon>Massilia</taxon>
    </lineage>
</organism>
<evidence type="ECO:0000313" key="3">
    <source>
        <dbReference type="Proteomes" id="UP000321413"/>
    </source>
</evidence>
<protein>
    <recommendedName>
        <fullName evidence="4">Thioredoxin-like fold domain-containing protein</fullName>
    </recommendedName>
</protein>
<sequence length="278" mass="30884">MTAFNSALLLAVLLTSHAVQAAPVKDLKPQELAAYLAAHETVVVQFTSADRKCRYCPGAADAYARAVAPAKDPSVKFARVQWPVWHQFPDFGKVEKPFGLPEQLIYSKGEVIGSVNGKPGDARVFLAKVQQARDNPMNSKDRQRAYMLAAQEPAKPMSAHEERLVRIMARKDLLTEFLSICEQRFPKVRSKVRKAHRDWVQSQEKDLDRAAIVMLARSNHEDAKLTLSLADEENGKLQTWVTGDLAILPRKSPEAGDCLKLANSPGSLPPITQTEMMQ</sequence>
<dbReference type="InterPro" id="IPR036249">
    <property type="entry name" value="Thioredoxin-like_sf"/>
</dbReference>
<keyword evidence="1" id="KW-0732">Signal</keyword>
<feature type="chain" id="PRO_5023045569" description="Thioredoxin-like fold domain-containing protein" evidence="1">
    <location>
        <begin position="22"/>
        <end position="278"/>
    </location>
</feature>
<comment type="caution">
    <text evidence="2">The sequence shown here is derived from an EMBL/GenBank/DDBJ whole genome shotgun (WGS) entry which is preliminary data.</text>
</comment>
<dbReference type="Proteomes" id="UP000321413">
    <property type="component" value="Unassembled WGS sequence"/>
</dbReference>